<feature type="domain" description="MurNAc-LAA" evidence="2">
    <location>
        <begin position="240"/>
        <end position="355"/>
    </location>
</feature>
<dbReference type="InterPro" id="IPR036366">
    <property type="entry name" value="PGBDSf"/>
</dbReference>
<dbReference type="PANTHER" id="PTHR30404:SF0">
    <property type="entry name" value="N-ACETYLMURAMOYL-L-ALANINE AMIDASE AMIC"/>
    <property type="match status" value="1"/>
</dbReference>
<name>A0A8J7GX90_9ACTN</name>
<dbReference type="Proteomes" id="UP000622552">
    <property type="component" value="Unassembled WGS sequence"/>
</dbReference>
<dbReference type="Pfam" id="PF01520">
    <property type="entry name" value="Amidase_3"/>
    <property type="match status" value="1"/>
</dbReference>
<evidence type="ECO:0000259" key="2">
    <source>
        <dbReference type="SMART" id="SM00646"/>
    </source>
</evidence>
<keyword evidence="1 3" id="KW-0378">Hydrolase</keyword>
<dbReference type="EMBL" id="JADOUF010000001">
    <property type="protein sequence ID" value="MBG6139636.1"/>
    <property type="molecule type" value="Genomic_DNA"/>
</dbReference>
<dbReference type="InterPro" id="IPR050695">
    <property type="entry name" value="N-acetylmuramoyl_amidase_3"/>
</dbReference>
<evidence type="ECO:0000313" key="3">
    <source>
        <dbReference type="EMBL" id="MBG6139636.1"/>
    </source>
</evidence>
<sequence>MRSFRRGATGPAVVEIRATLRKLGVLDPAAGSGESSGDEVFDAATELAVRTFQQSRGLTADGAVGDETWRALVAAQWQLGERLLYQTLPDPLVGDDVRQLQERLLEMGYDPSRPDGIFGPATARALAQFQREVGLVPDGSFGPSTMAALRRLGRKVVGGRPQFLRESANLFHAGPALAGKRIIIDPGHGGTDPGVTDGGHTESGLMFDLASRLEGRLAAAGVAVHLTRGPDNGFTDAERAELANNLGGDLLISLHTDGHHNPLAAGVATYHYGGDNAVTSTAGERFAGLVQREIVARTGMIDCRVHAKTWELLRRSRMPAVRVEVGYLTSPSDRARLTDPAFRDTVVDALLAAIQRMFFSMEADVPTGTFDVSSLRAMLAGR</sequence>
<accession>A0A8J7GX90</accession>
<dbReference type="InterPro" id="IPR036365">
    <property type="entry name" value="PGBD-like_sf"/>
</dbReference>
<evidence type="ECO:0000313" key="4">
    <source>
        <dbReference type="Proteomes" id="UP000622552"/>
    </source>
</evidence>
<dbReference type="InterPro" id="IPR002508">
    <property type="entry name" value="MurNAc-LAA_cat"/>
</dbReference>
<dbReference type="SMART" id="SM00646">
    <property type="entry name" value="Ami_3"/>
    <property type="match status" value="1"/>
</dbReference>
<protein>
    <submittedName>
        <fullName evidence="3">N-acetylmuramoyl-L-alanine amidase</fullName>
        <ecNumber evidence="3">3.5.1.28</ecNumber>
    </submittedName>
</protein>
<reference evidence="3" key="1">
    <citation type="submission" date="2020-11" db="EMBL/GenBank/DDBJ databases">
        <title>Sequencing the genomes of 1000 actinobacteria strains.</title>
        <authorList>
            <person name="Klenk H.-P."/>
        </authorList>
    </citation>
    <scope>NUCLEOTIDE SEQUENCE</scope>
    <source>
        <strain evidence="3">DSM 45356</strain>
    </source>
</reference>
<proteinExistence type="predicted"/>
<dbReference type="GO" id="GO:0030288">
    <property type="term" value="C:outer membrane-bounded periplasmic space"/>
    <property type="evidence" value="ECO:0007669"/>
    <property type="project" value="TreeGrafter"/>
</dbReference>
<organism evidence="3 4">
    <name type="scientific">Longispora fulva</name>
    <dbReference type="NCBI Taxonomy" id="619741"/>
    <lineage>
        <taxon>Bacteria</taxon>
        <taxon>Bacillati</taxon>
        <taxon>Actinomycetota</taxon>
        <taxon>Actinomycetes</taxon>
        <taxon>Micromonosporales</taxon>
        <taxon>Micromonosporaceae</taxon>
        <taxon>Longispora</taxon>
    </lineage>
</organism>
<dbReference type="SUPFAM" id="SSF53187">
    <property type="entry name" value="Zn-dependent exopeptidases"/>
    <property type="match status" value="1"/>
</dbReference>
<gene>
    <name evidence="3" type="ORF">IW245_005830</name>
</gene>
<dbReference type="GO" id="GO:0008745">
    <property type="term" value="F:N-acetylmuramoyl-L-alanine amidase activity"/>
    <property type="evidence" value="ECO:0007669"/>
    <property type="project" value="UniProtKB-EC"/>
</dbReference>
<dbReference type="Pfam" id="PF01471">
    <property type="entry name" value="PG_binding_1"/>
    <property type="match status" value="2"/>
</dbReference>
<dbReference type="RefSeq" id="WP_197006270.1">
    <property type="nucleotide sequence ID" value="NZ_BONS01000006.1"/>
</dbReference>
<dbReference type="Gene3D" id="1.10.101.10">
    <property type="entry name" value="PGBD-like superfamily/PGBD"/>
    <property type="match status" value="2"/>
</dbReference>
<comment type="caution">
    <text evidence="3">The sequence shown here is derived from an EMBL/GenBank/DDBJ whole genome shotgun (WGS) entry which is preliminary data.</text>
</comment>
<dbReference type="PANTHER" id="PTHR30404">
    <property type="entry name" value="N-ACETYLMURAMOYL-L-ALANINE AMIDASE"/>
    <property type="match status" value="1"/>
</dbReference>
<dbReference type="GO" id="GO:0009253">
    <property type="term" value="P:peptidoglycan catabolic process"/>
    <property type="evidence" value="ECO:0007669"/>
    <property type="project" value="InterPro"/>
</dbReference>
<dbReference type="AlphaFoldDB" id="A0A8J7GX90"/>
<dbReference type="SUPFAM" id="SSF47090">
    <property type="entry name" value="PGBD-like"/>
    <property type="match status" value="2"/>
</dbReference>
<keyword evidence="4" id="KW-1185">Reference proteome</keyword>
<dbReference type="InterPro" id="IPR002477">
    <property type="entry name" value="Peptidoglycan-bd-like"/>
</dbReference>
<dbReference type="CDD" id="cd02696">
    <property type="entry name" value="MurNAc-LAA"/>
    <property type="match status" value="1"/>
</dbReference>
<dbReference type="EC" id="3.5.1.28" evidence="3"/>
<evidence type="ECO:0000256" key="1">
    <source>
        <dbReference type="ARBA" id="ARBA00022801"/>
    </source>
</evidence>
<dbReference type="Gene3D" id="3.40.630.40">
    <property type="entry name" value="Zn-dependent exopeptidases"/>
    <property type="match status" value="1"/>
</dbReference>